<keyword evidence="6" id="KW-1133">Transmembrane helix</keyword>
<dbReference type="EC" id="2.7.11.1" evidence="8"/>
<dbReference type="PROSITE" id="PS50011">
    <property type="entry name" value="PROTEIN_KINASE_DOM"/>
    <property type="match status" value="1"/>
</dbReference>
<dbReference type="PRINTS" id="PR00320">
    <property type="entry name" value="GPROTEINBRPT"/>
</dbReference>
<dbReference type="Pfam" id="PF00069">
    <property type="entry name" value="Pkinase"/>
    <property type="match status" value="1"/>
</dbReference>
<evidence type="ECO:0000256" key="6">
    <source>
        <dbReference type="SAM" id="Phobius"/>
    </source>
</evidence>
<dbReference type="InterPro" id="IPR015943">
    <property type="entry name" value="WD40/YVTN_repeat-like_dom_sf"/>
</dbReference>
<dbReference type="Gene3D" id="1.10.510.10">
    <property type="entry name" value="Transferase(Phosphotransferase) domain 1"/>
    <property type="match status" value="1"/>
</dbReference>
<evidence type="ECO:0000313" key="8">
    <source>
        <dbReference type="EMBL" id="AKT42626.1"/>
    </source>
</evidence>
<evidence type="ECO:0000256" key="4">
    <source>
        <dbReference type="SAM" id="Coils"/>
    </source>
</evidence>
<accession>A0A0K1EP53</accession>
<evidence type="ECO:0000256" key="3">
    <source>
        <dbReference type="PROSITE-ProRule" id="PRU00221"/>
    </source>
</evidence>
<dbReference type="PANTHER" id="PTHR22847:SF637">
    <property type="entry name" value="WD REPEAT DOMAIN 5B"/>
    <property type="match status" value="1"/>
</dbReference>
<evidence type="ECO:0000256" key="5">
    <source>
        <dbReference type="SAM" id="MobiDB-lite"/>
    </source>
</evidence>
<dbReference type="PROSITE" id="PS00108">
    <property type="entry name" value="PROTEIN_KINASE_ST"/>
    <property type="match status" value="1"/>
</dbReference>
<feature type="repeat" description="WD" evidence="3">
    <location>
        <begin position="546"/>
        <end position="587"/>
    </location>
</feature>
<feature type="repeat" description="WD" evidence="3">
    <location>
        <begin position="505"/>
        <end position="538"/>
    </location>
</feature>
<keyword evidence="9" id="KW-1185">Reference proteome</keyword>
<dbReference type="InterPro" id="IPR011009">
    <property type="entry name" value="Kinase-like_dom_sf"/>
</dbReference>
<dbReference type="PROSITE" id="PS50082">
    <property type="entry name" value="WD_REPEATS_2"/>
    <property type="match status" value="10"/>
</dbReference>
<dbReference type="SMART" id="SM00320">
    <property type="entry name" value="WD40"/>
    <property type="match status" value="14"/>
</dbReference>
<evidence type="ECO:0000256" key="2">
    <source>
        <dbReference type="ARBA" id="ARBA00022737"/>
    </source>
</evidence>
<dbReference type="CDD" id="cd14014">
    <property type="entry name" value="STKc_PknB_like"/>
    <property type="match status" value="1"/>
</dbReference>
<dbReference type="Proteomes" id="UP000067626">
    <property type="component" value="Chromosome"/>
</dbReference>
<dbReference type="SUPFAM" id="SSF56112">
    <property type="entry name" value="Protein kinase-like (PK-like)"/>
    <property type="match status" value="1"/>
</dbReference>
<dbReference type="GO" id="GO:0004674">
    <property type="term" value="F:protein serine/threonine kinase activity"/>
    <property type="evidence" value="ECO:0007669"/>
    <property type="project" value="UniProtKB-EC"/>
</dbReference>
<dbReference type="InterPro" id="IPR008271">
    <property type="entry name" value="Ser/Thr_kinase_AS"/>
</dbReference>
<keyword evidence="6" id="KW-0472">Membrane</keyword>
<keyword evidence="4" id="KW-0175">Coiled coil</keyword>
<proteinExistence type="predicted"/>
<dbReference type="SMART" id="SM00220">
    <property type="entry name" value="S_TKc"/>
    <property type="match status" value="1"/>
</dbReference>
<feature type="transmembrane region" description="Helical" evidence="6">
    <location>
        <begin position="405"/>
        <end position="425"/>
    </location>
</feature>
<organism evidence="8 9">
    <name type="scientific">Chondromyces crocatus</name>
    <dbReference type="NCBI Taxonomy" id="52"/>
    <lineage>
        <taxon>Bacteria</taxon>
        <taxon>Pseudomonadati</taxon>
        <taxon>Myxococcota</taxon>
        <taxon>Polyangia</taxon>
        <taxon>Polyangiales</taxon>
        <taxon>Polyangiaceae</taxon>
        <taxon>Chondromyces</taxon>
    </lineage>
</organism>
<dbReference type="PATRIC" id="fig|52.7.peg.7521"/>
<dbReference type="CDD" id="cd00200">
    <property type="entry name" value="WD40"/>
    <property type="match status" value="2"/>
</dbReference>
<feature type="repeat" description="WD" evidence="3">
    <location>
        <begin position="797"/>
        <end position="828"/>
    </location>
</feature>
<feature type="repeat" description="WD" evidence="3">
    <location>
        <begin position="851"/>
        <end position="870"/>
    </location>
</feature>
<dbReference type="STRING" id="52.CMC5_068530"/>
<keyword evidence="8" id="KW-0808">Transferase</keyword>
<dbReference type="InterPro" id="IPR020472">
    <property type="entry name" value="WD40_PAC1"/>
</dbReference>
<evidence type="ECO:0000256" key="1">
    <source>
        <dbReference type="ARBA" id="ARBA00022574"/>
    </source>
</evidence>
<dbReference type="KEGG" id="ccro:CMC5_068530"/>
<dbReference type="PANTHER" id="PTHR22847">
    <property type="entry name" value="WD40 REPEAT PROTEIN"/>
    <property type="match status" value="1"/>
</dbReference>
<feature type="coiled-coil region" evidence="4">
    <location>
        <begin position="425"/>
        <end position="452"/>
    </location>
</feature>
<dbReference type="PROSITE" id="PS50294">
    <property type="entry name" value="WD_REPEATS_REGION"/>
    <property type="match status" value="9"/>
</dbReference>
<keyword evidence="1 3" id="KW-0853">WD repeat</keyword>
<dbReference type="EMBL" id="CP012159">
    <property type="protein sequence ID" value="AKT42626.1"/>
    <property type="molecule type" value="Genomic_DNA"/>
</dbReference>
<dbReference type="PROSITE" id="PS00678">
    <property type="entry name" value="WD_REPEATS_1"/>
    <property type="match status" value="5"/>
</dbReference>
<gene>
    <name evidence="8" type="ORF">CMC5_068530</name>
</gene>
<feature type="repeat" description="WD" evidence="3">
    <location>
        <begin position="1002"/>
        <end position="1043"/>
    </location>
</feature>
<dbReference type="AlphaFoldDB" id="A0A0K1EP53"/>
<dbReference type="SUPFAM" id="SSF50978">
    <property type="entry name" value="WD40 repeat-like"/>
    <property type="match status" value="2"/>
</dbReference>
<keyword evidence="8" id="KW-0418">Kinase</keyword>
<feature type="repeat" description="WD" evidence="3">
    <location>
        <begin position="961"/>
        <end position="1002"/>
    </location>
</feature>
<name>A0A0K1EP53_CHOCO</name>
<keyword evidence="6" id="KW-0812">Transmembrane</keyword>
<sequence length="1190" mass="127160">MSASTGGAGERSREGRAATTVPQGAVPGAVRPGRPAEVARGGTASRDDTDPTHGAAPSFDPAGFAHAATLPHDRDADTITAPSAEPTSSQRWSAAQLPVVEYTSYEVHGEVAQGGIGRVLRARDRRLGRPVAIKHLLDPRAGAEKRFVREALVTARLQHPAIVPIYEAGRWPTGEPFYAMKLVSGRSLEDRIAEQRTLALRMGLLRHVLAVAEAVAYAHAQRVIHRDIKPANVLCGDFGETVVIDWGLAKDLSEEDDAVDRSADVQSPGGAQLTLAGSVIGTPAYMPPEQASGLRVDERADVYAIGAILYHLLAGVPPYDGKNARAVLRQVLAGPPEPLGSFLRDVPEELLAIVDKAMAREPTERYPTARELAEDLRRFETGQFVGAHRYSLLSLLRRFVRRYRAPLAVAVAALVALVVVGAIGVKRTIAERGRAEEQRMEAENARQAALTRADALTLVQARTSLTRDPSEALAWLRRLSPQFNRWSAARVIAADAVARGLSTTLRGHTALINGTVLSPDGRQLATASDDGNVMLWDMVSGAGRTLSGHTDEVWSIAFSPDGSLLMSAGKDRTSRLWDATTGAALRVVQHPSWVVMTGFSADGRHAFLKGKGTVFDLEVETGRVRLLSSGDSKSSIASSTRRIARLDYATLSVEDTVTGQRRVLERLAEPRGPCGAILFSHDGNTLLHLTHQGEMRSWDMATGKSRTLGLLPNHLSPLETMSEHRMATSPDGRWVAVLSGAAVYVWDLQRGLGQVLRGHDGDVLRAAFSPDGKLLATGGFDRTARIWDLTSGQSRVLQGHQDTVNSVSFSPDGQLLVTAGGDATVRLFPVVAQASEVLPGRGADAVLAGISSNGRLIAAGGRDGLLRLWEEERPPLIVQAHLGEIVAAVLSADGEHIATAGSDNIVRVWSRSGVQVGELASPTQAAVLALAFSPDSQWIASAEADGKVRLREIASGEERVFSGHVGQVRAMRFSPSGELLATAGEDLSVLIWRVATGEGRLLGEHEGEVTAIAFSPDEHLLVSGSMDHTMQLWNLESGVAEKFNLGGTGVRQLGFLPDGKTLVTMSGGDTGARLWDVETRSQRATLRGHSGEVTGFAIAPDGLRLATASLDRTVRLWDLESGESRALEGHTGAVVGVAFSPEGLGLISVGRDGTVRRWADSLPWTEKPLRSFLEATTRSSGTEVDLRGLN</sequence>
<feature type="repeat" description="WD" evidence="3">
    <location>
        <begin position="878"/>
        <end position="910"/>
    </location>
</feature>
<dbReference type="InterPro" id="IPR036322">
    <property type="entry name" value="WD40_repeat_dom_sf"/>
</dbReference>
<keyword evidence="2" id="KW-0677">Repeat</keyword>
<dbReference type="OrthoDB" id="9765809at2"/>
<feature type="repeat" description="WD" evidence="3">
    <location>
        <begin position="1127"/>
        <end position="1158"/>
    </location>
</feature>
<protein>
    <submittedName>
        <fullName evidence="8">Protein kinase</fullName>
        <ecNumber evidence="8">2.7.11.1</ecNumber>
    </submittedName>
</protein>
<dbReference type="Gene3D" id="3.30.200.20">
    <property type="entry name" value="Phosphorylase Kinase, domain 1"/>
    <property type="match status" value="1"/>
</dbReference>
<feature type="repeat" description="WD" evidence="3">
    <location>
        <begin position="756"/>
        <end position="797"/>
    </location>
</feature>
<dbReference type="GO" id="GO:0005524">
    <property type="term" value="F:ATP binding"/>
    <property type="evidence" value="ECO:0007669"/>
    <property type="project" value="InterPro"/>
</dbReference>
<feature type="region of interest" description="Disordered" evidence="5">
    <location>
        <begin position="1"/>
        <end position="66"/>
    </location>
</feature>
<feature type="repeat" description="WD" evidence="3">
    <location>
        <begin position="1086"/>
        <end position="1127"/>
    </location>
</feature>
<dbReference type="Gene3D" id="2.130.10.10">
    <property type="entry name" value="YVTN repeat-like/Quinoprotein amine dehydrogenase"/>
    <property type="match status" value="5"/>
</dbReference>
<dbReference type="InterPro" id="IPR019775">
    <property type="entry name" value="WD40_repeat_CS"/>
</dbReference>
<dbReference type="Pfam" id="PF00400">
    <property type="entry name" value="WD40"/>
    <property type="match status" value="11"/>
</dbReference>
<reference evidence="8 9" key="1">
    <citation type="submission" date="2015-07" db="EMBL/GenBank/DDBJ databases">
        <title>Genome analysis of myxobacterium Chondromyces crocatus Cm c5 reveals a high potential for natural compound synthesis and the genetic basis for the loss of fruiting body formation.</title>
        <authorList>
            <person name="Zaburannyi N."/>
            <person name="Bunk B."/>
            <person name="Maier J."/>
            <person name="Overmann J."/>
            <person name="Mueller R."/>
        </authorList>
    </citation>
    <scope>NUCLEOTIDE SEQUENCE [LARGE SCALE GENOMIC DNA]</scope>
    <source>
        <strain evidence="8 9">Cm c5</strain>
    </source>
</reference>
<evidence type="ECO:0000313" key="9">
    <source>
        <dbReference type="Proteomes" id="UP000067626"/>
    </source>
</evidence>
<evidence type="ECO:0000259" key="7">
    <source>
        <dbReference type="PROSITE" id="PS50011"/>
    </source>
</evidence>
<dbReference type="InterPro" id="IPR000719">
    <property type="entry name" value="Prot_kinase_dom"/>
</dbReference>
<dbReference type="InterPro" id="IPR001680">
    <property type="entry name" value="WD40_rpt"/>
</dbReference>
<feature type="domain" description="Protein kinase" evidence="7">
    <location>
        <begin position="105"/>
        <end position="385"/>
    </location>
</feature>
<dbReference type="RefSeq" id="WP_082363026.1">
    <property type="nucleotide sequence ID" value="NZ_CP012159.1"/>
</dbReference>